<evidence type="ECO:0000313" key="2">
    <source>
        <dbReference type="Proteomes" id="UP000266861"/>
    </source>
</evidence>
<protein>
    <submittedName>
        <fullName evidence="1">Uncharacterized protein</fullName>
    </submittedName>
</protein>
<keyword evidence="2" id="KW-1185">Reference proteome</keyword>
<dbReference type="EMBL" id="PQFF01000108">
    <property type="protein sequence ID" value="RHZ81918.1"/>
    <property type="molecule type" value="Genomic_DNA"/>
</dbReference>
<sequence length="56" mass="6376">MVKKTEDIKLQTQVFKNSFVHFGKVTPIETKTTRTVVTTSTLSPIVKDLNAIFWAH</sequence>
<organism evidence="1 2">
    <name type="scientific">Diversispora epigaea</name>
    <dbReference type="NCBI Taxonomy" id="1348612"/>
    <lineage>
        <taxon>Eukaryota</taxon>
        <taxon>Fungi</taxon>
        <taxon>Fungi incertae sedis</taxon>
        <taxon>Mucoromycota</taxon>
        <taxon>Glomeromycotina</taxon>
        <taxon>Glomeromycetes</taxon>
        <taxon>Diversisporales</taxon>
        <taxon>Diversisporaceae</taxon>
        <taxon>Diversispora</taxon>
    </lineage>
</organism>
<gene>
    <name evidence="1" type="ORF">Glove_116g50</name>
</gene>
<dbReference type="Proteomes" id="UP000266861">
    <property type="component" value="Unassembled WGS sequence"/>
</dbReference>
<dbReference type="AlphaFoldDB" id="A0A397J5B1"/>
<comment type="caution">
    <text evidence="1">The sequence shown here is derived from an EMBL/GenBank/DDBJ whole genome shotgun (WGS) entry which is preliminary data.</text>
</comment>
<reference evidence="1 2" key="1">
    <citation type="submission" date="2018-08" db="EMBL/GenBank/DDBJ databases">
        <title>Genome and evolution of the arbuscular mycorrhizal fungus Diversispora epigaea (formerly Glomus versiforme) and its bacterial endosymbionts.</title>
        <authorList>
            <person name="Sun X."/>
            <person name="Fei Z."/>
            <person name="Harrison M."/>
        </authorList>
    </citation>
    <scope>NUCLEOTIDE SEQUENCE [LARGE SCALE GENOMIC DNA]</scope>
    <source>
        <strain evidence="1 2">IT104</strain>
    </source>
</reference>
<proteinExistence type="predicted"/>
<name>A0A397J5B1_9GLOM</name>
<accession>A0A397J5B1</accession>
<evidence type="ECO:0000313" key="1">
    <source>
        <dbReference type="EMBL" id="RHZ81918.1"/>
    </source>
</evidence>